<dbReference type="OrthoDB" id="72471at2"/>
<proteinExistence type="predicted"/>
<accession>A0A376DVC4</accession>
<reference evidence="4" key="3">
    <citation type="submission" date="2018-11" db="EMBL/GenBank/DDBJ databases">
        <title>Proposal to divide the Flavobacteriaceae and reorganize its genera based on Amino Acid Identity values calculated from whole genome sequences.</title>
        <authorList>
            <person name="Nicholson A.C."/>
            <person name="Gulvik C.A."/>
            <person name="Whitney A.M."/>
            <person name="Humrighouse B.W."/>
            <person name="Bell M."/>
            <person name="Holmes B."/>
            <person name="Steigerwalt A.G."/>
            <person name="Villarma A."/>
            <person name="Sheth M."/>
            <person name="Batra D."/>
            <person name="Pryor J."/>
            <person name="Bernardet J.-F."/>
            <person name="Hugo C."/>
            <person name="Kampfer P."/>
            <person name="Newman J."/>
            <person name="McQuiston J.R."/>
        </authorList>
    </citation>
    <scope>NUCLEOTIDE SEQUENCE [LARGE SCALE GENOMIC DNA]</scope>
    <source>
        <strain evidence="4">G0188</strain>
    </source>
</reference>
<evidence type="ECO:0000313" key="3">
    <source>
        <dbReference type="Proteomes" id="UP000255224"/>
    </source>
</evidence>
<dbReference type="Proteomes" id="UP000255224">
    <property type="component" value="Unassembled WGS sequence"/>
</dbReference>
<accession>A0A3G6NFM3</accession>
<dbReference type="KEGG" id="ccau:EG346_16800"/>
<dbReference type="EMBL" id="CP033920">
    <property type="protein sequence ID" value="AZA49735.1"/>
    <property type="molecule type" value="Genomic_DNA"/>
</dbReference>
<reference evidence="1" key="2">
    <citation type="submission" date="2018-11" db="EMBL/GenBank/DDBJ databases">
        <title>Proposal to divide the Flavobacteriaceae and reorganize its genera based on Amino Acid Identity values calculated from whole genome sequences.</title>
        <authorList>
            <person name="Nicholson A.C."/>
            <person name="Gulvik C.A."/>
            <person name="Whitney A.M."/>
            <person name="Humrighouse B.W."/>
            <person name="Bell M."/>
            <person name="Holmes B."/>
            <person name="Steigerwalt A."/>
            <person name="Villarma A."/>
            <person name="Sheth M."/>
            <person name="Batra D."/>
            <person name="Pryor J."/>
            <person name="Bernardet J.-F."/>
            <person name="Hugo C."/>
            <person name="Kampfer P."/>
            <person name="Newman J."/>
            <person name="Mcquiston J.R."/>
        </authorList>
    </citation>
    <scope>NUCLEOTIDE SEQUENCE [LARGE SCALE GENOMIC DNA]</scope>
    <source>
        <strain evidence="1">G0188</strain>
    </source>
</reference>
<organism evidence="2 3">
    <name type="scientific">Chryseobacterium carnipullorum</name>
    <dbReference type="NCBI Taxonomy" id="1124835"/>
    <lineage>
        <taxon>Bacteria</taxon>
        <taxon>Pseudomonadati</taxon>
        <taxon>Bacteroidota</taxon>
        <taxon>Flavobacteriia</taxon>
        <taxon>Flavobacteriales</taxon>
        <taxon>Weeksellaceae</taxon>
        <taxon>Chryseobacterium group</taxon>
        <taxon>Chryseobacterium</taxon>
    </lineage>
</organism>
<evidence type="ECO:0000313" key="4">
    <source>
        <dbReference type="Proteomes" id="UP000273270"/>
    </source>
</evidence>
<evidence type="ECO:0000313" key="2">
    <source>
        <dbReference type="EMBL" id="STC95496.1"/>
    </source>
</evidence>
<evidence type="ECO:0000313" key="1">
    <source>
        <dbReference type="EMBL" id="AZA49735.1"/>
    </source>
</evidence>
<dbReference type="Proteomes" id="UP000273270">
    <property type="component" value="Chromosome"/>
</dbReference>
<reference evidence="2 3" key="1">
    <citation type="submission" date="2018-06" db="EMBL/GenBank/DDBJ databases">
        <authorList>
            <consortium name="Pathogen Informatics"/>
            <person name="Doyle S."/>
        </authorList>
    </citation>
    <scope>NUCLEOTIDE SEQUENCE [LARGE SCALE GENOMIC DNA]</scope>
    <source>
        <strain evidence="2 3">NCTC13533</strain>
    </source>
</reference>
<dbReference type="EMBL" id="UFVQ01000003">
    <property type="protein sequence ID" value="STC95496.1"/>
    <property type="molecule type" value="Genomic_DNA"/>
</dbReference>
<gene>
    <name evidence="1" type="ORF">EG346_16800</name>
    <name evidence="2" type="ORF">NCTC13533_01903</name>
</gene>
<sequence>MENTKEKQCPQFPYFGAKYPDASCSDGYLWDLDSYDSDSGGCTKGGEDPCPFCNESEYVQRLKDSEFSEIEIEAHIEYLNKKYNY</sequence>
<dbReference type="RefSeq" id="WP_123880164.1">
    <property type="nucleotide sequence ID" value="NZ_CP033920.1"/>
</dbReference>
<protein>
    <submittedName>
        <fullName evidence="2">Uncharacterized protein</fullName>
    </submittedName>
</protein>
<keyword evidence="4" id="KW-1185">Reference proteome</keyword>
<dbReference type="AlphaFoldDB" id="A0A376DVC4"/>
<name>A0A376DVC4_CHRCU</name>